<reference evidence="2 3" key="1">
    <citation type="journal article" date="2019" name="Int. J. Syst. Evol. Microbiol.">
        <title>The Global Catalogue of Microorganisms (GCM) 10K type strain sequencing project: providing services to taxonomists for standard genome sequencing and annotation.</title>
        <authorList>
            <consortium name="The Broad Institute Genomics Platform"/>
            <consortium name="The Broad Institute Genome Sequencing Center for Infectious Disease"/>
            <person name="Wu L."/>
            <person name="Ma J."/>
        </authorList>
    </citation>
    <scope>NUCLEOTIDE SEQUENCE [LARGE SCALE GENOMIC DNA]</scope>
    <source>
        <strain evidence="2 3">JCM 15974</strain>
    </source>
</reference>
<dbReference type="InterPro" id="IPR029058">
    <property type="entry name" value="AB_hydrolase_fold"/>
</dbReference>
<accession>A0ABN1IEV6</accession>
<dbReference type="Pfam" id="PF00561">
    <property type="entry name" value="Abhydrolase_1"/>
    <property type="match status" value="1"/>
</dbReference>
<dbReference type="SUPFAM" id="SSF53474">
    <property type="entry name" value="alpha/beta-Hydrolases"/>
    <property type="match status" value="1"/>
</dbReference>
<dbReference type="PANTHER" id="PTHR43798:SF33">
    <property type="entry name" value="HYDROLASE, PUTATIVE (AFU_ORTHOLOGUE AFUA_2G14860)-RELATED"/>
    <property type="match status" value="1"/>
</dbReference>
<evidence type="ECO:0000259" key="1">
    <source>
        <dbReference type="Pfam" id="PF00561"/>
    </source>
</evidence>
<name>A0ABN1IEV6_9FLAO</name>
<gene>
    <name evidence="2" type="ORF">GCM10009430_00670</name>
</gene>
<dbReference type="PANTHER" id="PTHR43798">
    <property type="entry name" value="MONOACYLGLYCEROL LIPASE"/>
    <property type="match status" value="1"/>
</dbReference>
<proteinExistence type="predicted"/>
<dbReference type="InterPro" id="IPR050266">
    <property type="entry name" value="AB_hydrolase_sf"/>
</dbReference>
<evidence type="ECO:0000313" key="3">
    <source>
        <dbReference type="Proteomes" id="UP001501758"/>
    </source>
</evidence>
<evidence type="ECO:0000313" key="2">
    <source>
        <dbReference type="EMBL" id="GAA0711310.1"/>
    </source>
</evidence>
<dbReference type="EMBL" id="BAAAGE010000001">
    <property type="protein sequence ID" value="GAA0711310.1"/>
    <property type="molecule type" value="Genomic_DNA"/>
</dbReference>
<organism evidence="2 3">
    <name type="scientific">Aquimarina litoralis</name>
    <dbReference type="NCBI Taxonomy" id="584605"/>
    <lineage>
        <taxon>Bacteria</taxon>
        <taxon>Pseudomonadati</taxon>
        <taxon>Bacteroidota</taxon>
        <taxon>Flavobacteriia</taxon>
        <taxon>Flavobacteriales</taxon>
        <taxon>Flavobacteriaceae</taxon>
        <taxon>Aquimarina</taxon>
    </lineage>
</organism>
<comment type="caution">
    <text evidence="2">The sequence shown here is derived from an EMBL/GenBank/DDBJ whole genome shotgun (WGS) entry which is preliminary data.</text>
</comment>
<dbReference type="Proteomes" id="UP001501758">
    <property type="component" value="Unassembled WGS sequence"/>
</dbReference>
<dbReference type="InterPro" id="IPR000073">
    <property type="entry name" value="AB_hydrolase_1"/>
</dbReference>
<feature type="domain" description="AB hydrolase-1" evidence="1">
    <location>
        <begin position="33"/>
        <end position="250"/>
    </location>
</feature>
<protein>
    <recommendedName>
        <fullName evidence="1">AB hydrolase-1 domain-containing protein</fullName>
    </recommendedName>
</protein>
<dbReference type="Gene3D" id="3.40.50.1820">
    <property type="entry name" value="alpha/beta hydrolase"/>
    <property type="match status" value="1"/>
</dbReference>
<sequence length="287" mass="32501">MNNSFFDEHLNQGKFIHLSSTKAFIFDKGEGIPVVFFHGVPASSFLYRKIINTIAKNGVRGISFDLLGLGLSDRPADYNYSWTGLGNWSVEVIEKLELKKFHVVLHDIGGPVGSEVISKMQDRILSVTILNTLLVNLPQFRKPFPMGFFPIPGIGELFIATTTPFLLKKLMHLRGIYRKEVFGIEVAKTYLQFLKGKDQAKSFLKIMRGFEPTAEKEKLYISSIKNLNVPKQLIWGMNDKGLTYEKYGVPIKEVLEIEKITKTEGSHFLQEDCSEVIAAKLLELVQQ</sequence>
<keyword evidence="3" id="KW-1185">Reference proteome</keyword>
<dbReference type="RefSeq" id="WP_343909380.1">
    <property type="nucleotide sequence ID" value="NZ_BAAAGE010000001.1"/>
</dbReference>